<proteinExistence type="predicted"/>
<gene>
    <name evidence="2" type="ORF">GUJ93_ZPchr0006g45854</name>
</gene>
<evidence type="ECO:0000313" key="2">
    <source>
        <dbReference type="EMBL" id="KAG8071093.1"/>
    </source>
</evidence>
<sequence>MRTRLDPTAALSRGSSPRFLLPPPARHKPERILPRPHRCRPPPAGEGLPPGSTPQRSIPSTPVRLAASSSASDRRHAILSAAEHRGGDLEVGGSVQHPEKSNGPAQSRVDRPSSLAWPPSVSSPPPAPAVGGSANLHPCEQRCLAGEKAGNEPKLLAMT</sequence>
<feature type="compositionally biased region" description="Basic and acidic residues" evidence="1">
    <location>
        <begin position="72"/>
        <end position="88"/>
    </location>
</feature>
<evidence type="ECO:0000256" key="1">
    <source>
        <dbReference type="SAM" id="MobiDB-lite"/>
    </source>
</evidence>
<dbReference type="AlphaFoldDB" id="A0A8J5SYE1"/>
<organism evidence="2 3">
    <name type="scientific">Zizania palustris</name>
    <name type="common">Northern wild rice</name>
    <dbReference type="NCBI Taxonomy" id="103762"/>
    <lineage>
        <taxon>Eukaryota</taxon>
        <taxon>Viridiplantae</taxon>
        <taxon>Streptophyta</taxon>
        <taxon>Embryophyta</taxon>
        <taxon>Tracheophyta</taxon>
        <taxon>Spermatophyta</taxon>
        <taxon>Magnoliopsida</taxon>
        <taxon>Liliopsida</taxon>
        <taxon>Poales</taxon>
        <taxon>Poaceae</taxon>
        <taxon>BOP clade</taxon>
        <taxon>Oryzoideae</taxon>
        <taxon>Oryzeae</taxon>
        <taxon>Zizaniinae</taxon>
        <taxon>Zizania</taxon>
    </lineage>
</organism>
<evidence type="ECO:0000313" key="3">
    <source>
        <dbReference type="Proteomes" id="UP000729402"/>
    </source>
</evidence>
<reference evidence="2" key="1">
    <citation type="journal article" date="2021" name="bioRxiv">
        <title>Whole Genome Assembly and Annotation of Northern Wild Rice, Zizania palustris L., Supports a Whole Genome Duplication in the Zizania Genus.</title>
        <authorList>
            <person name="Haas M."/>
            <person name="Kono T."/>
            <person name="Macchietto M."/>
            <person name="Millas R."/>
            <person name="McGilp L."/>
            <person name="Shao M."/>
            <person name="Duquette J."/>
            <person name="Hirsch C.N."/>
            <person name="Kimball J."/>
        </authorList>
    </citation>
    <scope>NUCLEOTIDE SEQUENCE</scope>
    <source>
        <tissue evidence="2">Fresh leaf tissue</tissue>
    </source>
</reference>
<reference evidence="2" key="2">
    <citation type="submission" date="2021-02" db="EMBL/GenBank/DDBJ databases">
        <authorList>
            <person name="Kimball J.A."/>
            <person name="Haas M.W."/>
            <person name="Macchietto M."/>
            <person name="Kono T."/>
            <person name="Duquette J."/>
            <person name="Shao M."/>
        </authorList>
    </citation>
    <scope>NUCLEOTIDE SEQUENCE</scope>
    <source>
        <tissue evidence="2">Fresh leaf tissue</tissue>
    </source>
</reference>
<protein>
    <submittedName>
        <fullName evidence="2">Uncharacterized protein</fullName>
    </submittedName>
</protein>
<dbReference type="EMBL" id="JAAALK010000283">
    <property type="protein sequence ID" value="KAG8071093.1"/>
    <property type="molecule type" value="Genomic_DNA"/>
</dbReference>
<feature type="compositionally biased region" description="Basic residues" evidence="1">
    <location>
        <begin position="25"/>
        <end position="40"/>
    </location>
</feature>
<dbReference type="Proteomes" id="UP000729402">
    <property type="component" value="Unassembled WGS sequence"/>
</dbReference>
<comment type="caution">
    <text evidence="2">The sequence shown here is derived from an EMBL/GenBank/DDBJ whole genome shotgun (WGS) entry which is preliminary data.</text>
</comment>
<accession>A0A8J5SYE1</accession>
<name>A0A8J5SYE1_ZIZPA</name>
<keyword evidence="3" id="KW-1185">Reference proteome</keyword>
<feature type="region of interest" description="Disordered" evidence="1">
    <location>
        <begin position="1"/>
        <end position="136"/>
    </location>
</feature>